<dbReference type="PANTHER" id="PTHR10720:SF0">
    <property type="entry name" value="HEME OXYGENASE"/>
    <property type="match status" value="1"/>
</dbReference>
<evidence type="ECO:0000313" key="11">
    <source>
        <dbReference type="Proteomes" id="UP000559027"/>
    </source>
</evidence>
<feature type="region of interest" description="Disordered" evidence="7">
    <location>
        <begin position="1"/>
        <end position="28"/>
    </location>
</feature>
<evidence type="ECO:0000256" key="8">
    <source>
        <dbReference type="SAM" id="Phobius"/>
    </source>
</evidence>
<dbReference type="Pfam" id="PF01126">
    <property type="entry name" value="Heme_oxygenase"/>
    <property type="match status" value="1"/>
</dbReference>
<feature type="compositionally biased region" description="Low complexity" evidence="7">
    <location>
        <begin position="180"/>
        <end position="194"/>
    </location>
</feature>
<feature type="zinc finger region" description="C3H1-type" evidence="6">
    <location>
        <begin position="27"/>
        <end position="55"/>
    </location>
</feature>
<protein>
    <recommendedName>
        <fullName evidence="9">C3H1-type domain-containing protein</fullName>
    </recommendedName>
</protein>
<keyword evidence="1" id="KW-0349">Heme</keyword>
<keyword evidence="4 6" id="KW-0862">Zinc</keyword>
<feature type="domain" description="C3H1-type" evidence="9">
    <location>
        <begin position="27"/>
        <end position="55"/>
    </location>
</feature>
<dbReference type="Proteomes" id="UP000559027">
    <property type="component" value="Unassembled WGS sequence"/>
</dbReference>
<keyword evidence="8" id="KW-1133">Transmembrane helix</keyword>
<evidence type="ECO:0000256" key="2">
    <source>
        <dbReference type="ARBA" id="ARBA00022723"/>
    </source>
</evidence>
<dbReference type="Gene3D" id="3.30.1370.210">
    <property type="match status" value="1"/>
</dbReference>
<keyword evidence="5" id="KW-0408">Iron</keyword>
<gene>
    <name evidence="10" type="ORF">D9756_004878</name>
</gene>
<dbReference type="SMART" id="SM00356">
    <property type="entry name" value="ZnF_C3H1"/>
    <property type="match status" value="3"/>
</dbReference>
<keyword evidence="8" id="KW-0812">Transmembrane</keyword>
<dbReference type="InterPro" id="IPR016084">
    <property type="entry name" value="Haem_Oase-like_multi-hlx"/>
</dbReference>
<dbReference type="PANTHER" id="PTHR10720">
    <property type="entry name" value="HEME OXYGENASE"/>
    <property type="match status" value="1"/>
</dbReference>
<feature type="domain" description="C3H1-type" evidence="9">
    <location>
        <begin position="330"/>
        <end position="358"/>
    </location>
</feature>
<dbReference type="InterPro" id="IPR000571">
    <property type="entry name" value="Znf_CCCH"/>
</dbReference>
<dbReference type="GO" id="GO:0006788">
    <property type="term" value="P:heme oxidation"/>
    <property type="evidence" value="ECO:0007669"/>
    <property type="project" value="InterPro"/>
</dbReference>
<dbReference type="Pfam" id="PF18044">
    <property type="entry name" value="zf-CCCH_4"/>
    <property type="match status" value="1"/>
</dbReference>
<keyword evidence="3 6" id="KW-0863">Zinc-finger</keyword>
<evidence type="ECO:0000256" key="6">
    <source>
        <dbReference type="PROSITE-ProRule" id="PRU00723"/>
    </source>
</evidence>
<feature type="transmembrane region" description="Helical" evidence="8">
    <location>
        <begin position="812"/>
        <end position="837"/>
    </location>
</feature>
<feature type="region of interest" description="Disordered" evidence="7">
    <location>
        <begin position="364"/>
        <end position="416"/>
    </location>
</feature>
<feature type="zinc finger region" description="C3H1-type" evidence="6">
    <location>
        <begin position="330"/>
        <end position="358"/>
    </location>
</feature>
<proteinExistence type="predicted"/>
<dbReference type="OrthoDB" id="652091at2759"/>
<dbReference type="PROSITE" id="PS50103">
    <property type="entry name" value="ZF_C3H1"/>
    <property type="match status" value="2"/>
</dbReference>
<dbReference type="InterPro" id="IPR041367">
    <property type="entry name" value="Znf-CCCH_4"/>
</dbReference>
<dbReference type="PRINTS" id="PR00088">
    <property type="entry name" value="HAEMOXYGNASE"/>
</dbReference>
<name>A0A8H5LKX8_9AGAR</name>
<feature type="compositionally biased region" description="Basic and acidic residues" evidence="7">
    <location>
        <begin position="400"/>
        <end position="416"/>
    </location>
</feature>
<dbReference type="Gene3D" id="4.10.1000.10">
    <property type="entry name" value="Zinc finger, CCCH-type"/>
    <property type="match status" value="1"/>
</dbReference>
<evidence type="ECO:0000256" key="1">
    <source>
        <dbReference type="ARBA" id="ARBA00022617"/>
    </source>
</evidence>
<keyword evidence="8" id="KW-0472">Membrane</keyword>
<dbReference type="SUPFAM" id="SSF48613">
    <property type="entry name" value="Heme oxygenase-like"/>
    <property type="match status" value="1"/>
</dbReference>
<feature type="region of interest" description="Disordered" evidence="7">
    <location>
        <begin position="176"/>
        <end position="201"/>
    </location>
</feature>
<evidence type="ECO:0000313" key="10">
    <source>
        <dbReference type="EMBL" id="KAF5361086.1"/>
    </source>
</evidence>
<sequence length="857" mass="92954">MLDSEQSPSSRERKLSMKAKKPPPLKKRHTKPCKFFQFGRCSNTAEECNFAHVLVLPGLSLSPSLAISPTTGVGGVCKHFAMGQCPSERVCGMRHIHDMNVLGPQLNHLQLGPPPTLSPSSSAPYGGIFPYPNPYPTYPPFYGAPWSQSTYGEQPTTGPITNGGYSAGGHNYRFPEDESPSVSISASTDSSALSRLDTPGDGGPVGALGLTGIGKPEESGVTESPVINVNSPHDYDDFNVVTENPQYSEHAHNQHQSQVRVMDAEPHAMTSGYKYNVHGGCYPVSLTPSWDVGGVHYYSQVAGLSSGDQKFSVTRSSSCASLRSKSATRKYKTKPCRYFSVENGCPNGDSCTFLHDASIPPVPLMARSHSKSPTSSGNGDDDTTFFPRRTDQDGENAENDTSRAEDAGPGDNKEKKNFFPITWRVIGGGVLMGGKRPEISGGDSLRGAYPHYGELVSSRQPSVESRGDGGGDVATEKKGHLKFDVAAPRPRSSSVSTPIARPNTVIGVRRYNDRVGSFLVDAFALNSGSCMWMASPELNVDLSQPLATLLKEATKEAHERAENSLGAKLLLSGQLSKEQYTQFLMMLWHVYDTFERALERHSTHPTLEPTYSPQLLGRTASLASDISYLLQVPPSTWQAHSLHTSLLASMPIQLRTYVDRIDAISDSLDPSALLAHSYVRYLGDLSGGQFIRRVIAKAFNLDETSGLGVEFYEFKELGGSRKANQGDMKKIKEWFRQGMSIGGDRDEVKAAVVNEANLAFELNTGLFEALATLATGRMESTPDSESSEDEELVFETPLKATTTSDESQTEKIYPLASVAAFIAAACLAHFIIVVGGLTGARGYQKLLAIERWISTFF</sequence>
<accession>A0A8H5LKX8</accession>
<dbReference type="GO" id="GO:0008270">
    <property type="term" value="F:zinc ion binding"/>
    <property type="evidence" value="ECO:0007669"/>
    <property type="project" value="UniProtKB-KW"/>
</dbReference>
<evidence type="ECO:0000256" key="5">
    <source>
        <dbReference type="ARBA" id="ARBA00023004"/>
    </source>
</evidence>
<dbReference type="SUPFAM" id="SSF90229">
    <property type="entry name" value="CCCH zinc finger"/>
    <property type="match status" value="1"/>
</dbReference>
<keyword evidence="11" id="KW-1185">Reference proteome</keyword>
<dbReference type="InterPro" id="IPR036855">
    <property type="entry name" value="Znf_CCCH_sf"/>
</dbReference>
<evidence type="ECO:0000256" key="4">
    <source>
        <dbReference type="ARBA" id="ARBA00022833"/>
    </source>
</evidence>
<feature type="compositionally biased region" description="Basic and acidic residues" evidence="7">
    <location>
        <begin position="465"/>
        <end position="476"/>
    </location>
</feature>
<feature type="region of interest" description="Disordered" evidence="7">
    <location>
        <begin position="457"/>
        <end position="476"/>
    </location>
</feature>
<dbReference type="EMBL" id="JAACJO010000003">
    <property type="protein sequence ID" value="KAF5361086.1"/>
    <property type="molecule type" value="Genomic_DNA"/>
</dbReference>
<comment type="caution">
    <text evidence="10">The sequence shown here is derived from an EMBL/GenBank/DDBJ whole genome shotgun (WGS) entry which is preliminary data.</text>
</comment>
<feature type="region of interest" description="Disordered" evidence="7">
    <location>
        <begin position="778"/>
        <end position="805"/>
    </location>
</feature>
<dbReference type="AlphaFoldDB" id="A0A8H5LKX8"/>
<dbReference type="CDD" id="cd19165">
    <property type="entry name" value="HemeO"/>
    <property type="match status" value="1"/>
</dbReference>
<keyword evidence="2 6" id="KW-0479">Metal-binding</keyword>
<evidence type="ECO:0000256" key="3">
    <source>
        <dbReference type="ARBA" id="ARBA00022771"/>
    </source>
</evidence>
<evidence type="ECO:0000256" key="7">
    <source>
        <dbReference type="SAM" id="MobiDB-lite"/>
    </source>
</evidence>
<dbReference type="InterPro" id="IPR002051">
    <property type="entry name" value="Haem_Oase"/>
</dbReference>
<organism evidence="10 11">
    <name type="scientific">Leucocoprinus leucothites</name>
    <dbReference type="NCBI Taxonomy" id="201217"/>
    <lineage>
        <taxon>Eukaryota</taxon>
        <taxon>Fungi</taxon>
        <taxon>Dikarya</taxon>
        <taxon>Basidiomycota</taxon>
        <taxon>Agaricomycotina</taxon>
        <taxon>Agaricomycetes</taxon>
        <taxon>Agaricomycetidae</taxon>
        <taxon>Agaricales</taxon>
        <taxon>Agaricineae</taxon>
        <taxon>Agaricaceae</taxon>
        <taxon>Leucocoprinus</taxon>
    </lineage>
</organism>
<feature type="compositionally biased region" description="Basic residues" evidence="7">
    <location>
        <begin position="16"/>
        <end position="28"/>
    </location>
</feature>
<reference evidence="10 11" key="1">
    <citation type="journal article" date="2020" name="ISME J.">
        <title>Uncovering the hidden diversity of litter-decomposition mechanisms in mushroom-forming fungi.</title>
        <authorList>
            <person name="Floudas D."/>
            <person name="Bentzer J."/>
            <person name="Ahren D."/>
            <person name="Johansson T."/>
            <person name="Persson P."/>
            <person name="Tunlid A."/>
        </authorList>
    </citation>
    <scope>NUCLEOTIDE SEQUENCE [LARGE SCALE GENOMIC DNA]</scope>
    <source>
        <strain evidence="10 11">CBS 146.42</strain>
    </source>
</reference>
<dbReference type="InterPro" id="IPR016053">
    <property type="entry name" value="Haem_Oase-like"/>
</dbReference>
<dbReference type="Gene3D" id="1.20.910.10">
    <property type="entry name" value="Heme oxygenase-like"/>
    <property type="match status" value="1"/>
</dbReference>
<dbReference type="GO" id="GO:0004392">
    <property type="term" value="F:heme oxygenase (decyclizing) activity"/>
    <property type="evidence" value="ECO:0007669"/>
    <property type="project" value="InterPro"/>
</dbReference>
<evidence type="ECO:0000259" key="9">
    <source>
        <dbReference type="PROSITE" id="PS50103"/>
    </source>
</evidence>